<name>U1MY70_9BACL</name>
<sequence length="72" mass="8050">MQKFKVSKKMNLTVATIGIMLLLAGFFYAIFDFLTASLSETSSMKRILQTVPSQSNFIERAEARRPTLLCSG</sequence>
<accession>U1MY70</accession>
<evidence type="ECO:0000313" key="3">
    <source>
        <dbReference type="Proteomes" id="UP000016464"/>
    </source>
</evidence>
<keyword evidence="1" id="KW-0812">Transmembrane</keyword>
<feature type="transmembrane region" description="Helical" evidence="1">
    <location>
        <begin position="12"/>
        <end position="31"/>
    </location>
</feature>
<reference evidence="2 3" key="1">
    <citation type="journal article" date="2013" name="Genome Announc.">
        <title>Draft Genome Sequence of Exiguobacterium pavilionensis Strain RW-2, with Wide Thermal, Salinity, and pH Tolerance, Isolated from Modern Freshwater Microbialites.</title>
        <authorList>
            <person name="White R.A.III."/>
            <person name="Grassa C.J."/>
            <person name="Suttle C.A."/>
        </authorList>
    </citation>
    <scope>NUCLEOTIDE SEQUENCE [LARGE SCALE GENOMIC DNA]</scope>
    <source>
        <strain evidence="2 3">RW-2</strain>
    </source>
</reference>
<evidence type="ECO:0000313" key="2">
    <source>
        <dbReference type="EMBL" id="ERG66771.1"/>
    </source>
</evidence>
<proteinExistence type="predicted"/>
<keyword evidence="1" id="KW-1133">Transmembrane helix</keyword>
<dbReference type="AlphaFoldDB" id="U1MY70"/>
<dbReference type="Proteomes" id="UP000016464">
    <property type="component" value="Unassembled WGS sequence"/>
</dbReference>
<keyword evidence="3" id="KW-1185">Reference proteome</keyword>
<protein>
    <submittedName>
        <fullName evidence="2">Uncharacterized protein</fullName>
    </submittedName>
</protein>
<evidence type="ECO:0000256" key="1">
    <source>
        <dbReference type="SAM" id="Phobius"/>
    </source>
</evidence>
<comment type="caution">
    <text evidence="2">The sequence shown here is derived from an EMBL/GenBank/DDBJ whole genome shotgun (WGS) entry which is preliminary data.</text>
</comment>
<keyword evidence="1" id="KW-0472">Membrane</keyword>
<gene>
    <name evidence="2" type="ORF">M467_05705</name>
</gene>
<dbReference type="EMBL" id="ATCL01000020">
    <property type="protein sequence ID" value="ERG66771.1"/>
    <property type="molecule type" value="Genomic_DNA"/>
</dbReference>
<organism evidence="2 3">
    <name type="scientific">Exiguobacterium chiriqhucha RW-2</name>
    <dbReference type="NCBI Taxonomy" id="1345023"/>
    <lineage>
        <taxon>Bacteria</taxon>
        <taxon>Bacillati</taxon>
        <taxon>Bacillota</taxon>
        <taxon>Bacilli</taxon>
        <taxon>Bacillales</taxon>
        <taxon>Bacillales Family XII. Incertae Sedis</taxon>
        <taxon>Exiguobacterium</taxon>
    </lineage>
</organism>